<keyword evidence="13" id="KW-1185">Reference proteome</keyword>
<dbReference type="PROSITE" id="PS50109">
    <property type="entry name" value="HIS_KIN"/>
    <property type="match status" value="1"/>
</dbReference>
<evidence type="ECO:0000256" key="8">
    <source>
        <dbReference type="ARBA" id="ARBA00022777"/>
    </source>
</evidence>
<keyword evidence="8 12" id="KW-0418">Kinase</keyword>
<evidence type="ECO:0000256" key="10">
    <source>
        <dbReference type="SAM" id="Phobius"/>
    </source>
</evidence>
<dbReference type="GO" id="GO:0005886">
    <property type="term" value="C:plasma membrane"/>
    <property type="evidence" value="ECO:0007669"/>
    <property type="project" value="UniProtKB-SubCell"/>
</dbReference>
<dbReference type="Gene3D" id="1.10.287.130">
    <property type="match status" value="1"/>
</dbReference>
<dbReference type="AlphaFoldDB" id="A0A939DBL6"/>
<feature type="transmembrane region" description="Helical" evidence="10">
    <location>
        <begin position="117"/>
        <end position="134"/>
    </location>
</feature>
<dbReference type="InterPro" id="IPR003594">
    <property type="entry name" value="HATPase_dom"/>
</dbReference>
<dbReference type="InterPro" id="IPR050980">
    <property type="entry name" value="2C_sensor_his_kinase"/>
</dbReference>
<evidence type="ECO:0000256" key="1">
    <source>
        <dbReference type="ARBA" id="ARBA00000085"/>
    </source>
</evidence>
<dbReference type="Pfam" id="PF02518">
    <property type="entry name" value="HATPase_c"/>
    <property type="match status" value="1"/>
</dbReference>
<dbReference type="Proteomes" id="UP000664303">
    <property type="component" value="Unassembled WGS sequence"/>
</dbReference>
<keyword evidence="5" id="KW-0597">Phosphoprotein</keyword>
<dbReference type="RefSeq" id="WP_206558513.1">
    <property type="nucleotide sequence ID" value="NZ_JAFKCZ010000001.1"/>
</dbReference>
<feature type="domain" description="Histidine kinase" evidence="11">
    <location>
        <begin position="229"/>
        <end position="436"/>
    </location>
</feature>
<dbReference type="CDD" id="cd00082">
    <property type="entry name" value="HisKA"/>
    <property type="match status" value="1"/>
</dbReference>
<dbReference type="PANTHER" id="PTHR44936">
    <property type="entry name" value="SENSOR PROTEIN CREC"/>
    <property type="match status" value="1"/>
</dbReference>
<accession>A0A939DBL6</accession>
<dbReference type="SMART" id="SM00387">
    <property type="entry name" value="HATPase_c"/>
    <property type="match status" value="1"/>
</dbReference>
<comment type="caution">
    <text evidence="12">The sequence shown here is derived from an EMBL/GenBank/DDBJ whole genome shotgun (WGS) entry which is preliminary data.</text>
</comment>
<organism evidence="12 13">
    <name type="scientific">Parahaliea mediterranea</name>
    <dbReference type="NCBI Taxonomy" id="651086"/>
    <lineage>
        <taxon>Bacteria</taxon>
        <taxon>Pseudomonadati</taxon>
        <taxon>Pseudomonadota</taxon>
        <taxon>Gammaproteobacteria</taxon>
        <taxon>Cellvibrionales</taxon>
        <taxon>Halieaceae</taxon>
        <taxon>Parahaliea</taxon>
    </lineage>
</organism>
<keyword evidence="10" id="KW-0472">Membrane</keyword>
<evidence type="ECO:0000256" key="9">
    <source>
        <dbReference type="ARBA" id="ARBA00022840"/>
    </source>
</evidence>
<dbReference type="GO" id="GO:0000155">
    <property type="term" value="F:phosphorelay sensor kinase activity"/>
    <property type="evidence" value="ECO:0007669"/>
    <property type="project" value="InterPro"/>
</dbReference>
<keyword evidence="10" id="KW-0812">Transmembrane</keyword>
<dbReference type="InterPro" id="IPR003661">
    <property type="entry name" value="HisK_dim/P_dom"/>
</dbReference>
<evidence type="ECO:0000256" key="6">
    <source>
        <dbReference type="ARBA" id="ARBA00022679"/>
    </source>
</evidence>
<gene>
    <name evidence="12" type="ORF">JYP50_00610</name>
</gene>
<feature type="transmembrane region" description="Helical" evidence="10">
    <location>
        <begin position="90"/>
        <end position="111"/>
    </location>
</feature>
<evidence type="ECO:0000259" key="11">
    <source>
        <dbReference type="PROSITE" id="PS50109"/>
    </source>
</evidence>
<comment type="subcellular location">
    <subcellularLocation>
        <location evidence="2">Cell membrane</location>
        <topology evidence="2">Multi-pass membrane protein</topology>
    </subcellularLocation>
</comment>
<evidence type="ECO:0000313" key="12">
    <source>
        <dbReference type="EMBL" id="MBN7795070.1"/>
    </source>
</evidence>
<keyword evidence="9" id="KW-0067">ATP-binding</keyword>
<dbReference type="EMBL" id="JAFKCZ010000001">
    <property type="protein sequence ID" value="MBN7795070.1"/>
    <property type="molecule type" value="Genomic_DNA"/>
</dbReference>
<feature type="transmembrane region" description="Helical" evidence="10">
    <location>
        <begin position="173"/>
        <end position="193"/>
    </location>
</feature>
<name>A0A939DBL6_9GAMM</name>
<evidence type="ECO:0000256" key="7">
    <source>
        <dbReference type="ARBA" id="ARBA00022741"/>
    </source>
</evidence>
<keyword evidence="4" id="KW-1003">Cell membrane</keyword>
<comment type="catalytic activity">
    <reaction evidence="1">
        <text>ATP + protein L-histidine = ADP + protein N-phospho-L-histidine.</text>
        <dbReference type="EC" id="2.7.13.3"/>
    </reaction>
</comment>
<dbReference type="InterPro" id="IPR005467">
    <property type="entry name" value="His_kinase_dom"/>
</dbReference>
<dbReference type="Gene3D" id="3.30.565.10">
    <property type="entry name" value="Histidine kinase-like ATPase, C-terminal domain"/>
    <property type="match status" value="1"/>
</dbReference>
<protein>
    <recommendedName>
        <fullName evidence="3">histidine kinase</fullName>
        <ecNumber evidence="3">2.7.13.3</ecNumber>
    </recommendedName>
</protein>
<sequence>MIASPAPVGVGRQSAAPSLAGDNDDIVGKNMRQLIQLRWMAVLGQLLTILVTHYGFKVALPLQLMLGVLGALVAFNFISLLRLRIGFRVYPVELFVALLVDMGTLTLQLYLSGGATNPFVFLYLLQVGLAAVLLPTPYAWTLLGVATACFLWLAVAGQPLALPQDFHRGLGSVYVEGMLICFMLNAVLLLVFITRIIKTQRERDARLAELRQRATEKEHIVRMGLLASGAAHELGTPLSTIAVILGDWRYMPAFTSDPDLYQEIQEMQAQVQRCKSIVSDILLSAGETRGESSEETTVCEFLDELVDEWKASRPVTHLSYDNHFGEDLDIASDSVLKQTLTNLLDNALEASPEWVGLEAARRDDTLQVIVRDRGPGFSPEMLERLGRPYQSTKGRAGGGVGLFLVVNVTHTLGGEVRARNNPQGGAEVTLSLPLAALELDED</sequence>
<feature type="transmembrane region" description="Helical" evidence="10">
    <location>
        <begin position="62"/>
        <end position="83"/>
    </location>
</feature>
<dbReference type="InterPro" id="IPR004358">
    <property type="entry name" value="Sig_transdc_His_kin-like_C"/>
</dbReference>
<dbReference type="PRINTS" id="PR00344">
    <property type="entry name" value="BCTRLSENSOR"/>
</dbReference>
<dbReference type="EC" id="2.7.13.3" evidence="3"/>
<evidence type="ECO:0000256" key="5">
    <source>
        <dbReference type="ARBA" id="ARBA00022553"/>
    </source>
</evidence>
<evidence type="ECO:0000256" key="2">
    <source>
        <dbReference type="ARBA" id="ARBA00004651"/>
    </source>
</evidence>
<dbReference type="SUPFAM" id="SSF55874">
    <property type="entry name" value="ATPase domain of HSP90 chaperone/DNA topoisomerase II/histidine kinase"/>
    <property type="match status" value="1"/>
</dbReference>
<dbReference type="GO" id="GO:0005524">
    <property type="term" value="F:ATP binding"/>
    <property type="evidence" value="ECO:0007669"/>
    <property type="project" value="UniProtKB-KW"/>
</dbReference>
<keyword evidence="10" id="KW-1133">Transmembrane helix</keyword>
<dbReference type="SUPFAM" id="SSF47384">
    <property type="entry name" value="Homodimeric domain of signal transducing histidine kinase"/>
    <property type="match status" value="1"/>
</dbReference>
<evidence type="ECO:0000256" key="3">
    <source>
        <dbReference type="ARBA" id="ARBA00012438"/>
    </source>
</evidence>
<dbReference type="PANTHER" id="PTHR44936:SF10">
    <property type="entry name" value="SENSOR PROTEIN RSTB"/>
    <property type="match status" value="1"/>
</dbReference>
<dbReference type="InterPro" id="IPR036890">
    <property type="entry name" value="HATPase_C_sf"/>
</dbReference>
<keyword evidence="6" id="KW-0808">Transferase</keyword>
<reference evidence="12" key="1">
    <citation type="submission" date="2021-02" db="EMBL/GenBank/DDBJ databases">
        <title>PHA producing bacteria isolated from coastal sediment in Guangdong, Shenzhen.</title>
        <authorList>
            <person name="Zheng W."/>
            <person name="Yu S."/>
            <person name="Huang Y."/>
        </authorList>
    </citation>
    <scope>NUCLEOTIDE SEQUENCE</scope>
    <source>
        <strain evidence="12">TN14-10</strain>
    </source>
</reference>
<keyword evidence="7" id="KW-0547">Nucleotide-binding</keyword>
<evidence type="ECO:0000256" key="4">
    <source>
        <dbReference type="ARBA" id="ARBA00022475"/>
    </source>
</evidence>
<evidence type="ECO:0000313" key="13">
    <source>
        <dbReference type="Proteomes" id="UP000664303"/>
    </source>
</evidence>
<feature type="transmembrane region" description="Helical" evidence="10">
    <location>
        <begin position="141"/>
        <end position="161"/>
    </location>
</feature>
<feature type="transmembrane region" description="Helical" evidence="10">
    <location>
        <begin position="37"/>
        <end position="56"/>
    </location>
</feature>
<dbReference type="InterPro" id="IPR036097">
    <property type="entry name" value="HisK_dim/P_sf"/>
</dbReference>
<proteinExistence type="predicted"/>